<keyword evidence="7" id="KW-1185">Reference proteome</keyword>
<keyword evidence="2 5" id="KW-0812">Transmembrane</keyword>
<dbReference type="STRING" id="1452487.AVW16_02900"/>
<organism evidence="6 7">
    <name type="scientific">Crenobacter luteus</name>
    <dbReference type="NCBI Taxonomy" id="1452487"/>
    <lineage>
        <taxon>Bacteria</taxon>
        <taxon>Pseudomonadati</taxon>
        <taxon>Pseudomonadota</taxon>
        <taxon>Betaproteobacteria</taxon>
        <taxon>Neisseriales</taxon>
        <taxon>Neisseriaceae</taxon>
        <taxon>Crenobacter</taxon>
    </lineage>
</organism>
<reference evidence="7" key="1">
    <citation type="submission" date="2016-01" db="EMBL/GenBank/DDBJ databases">
        <title>Draft genome of Chromobacterium sp. F49.</title>
        <authorList>
            <person name="Hong K.W."/>
        </authorList>
    </citation>
    <scope>NUCLEOTIDE SEQUENCE [LARGE SCALE GENOMIC DNA]</scope>
    <source>
        <strain evidence="7">CN10</strain>
    </source>
</reference>
<dbReference type="PANTHER" id="PTHR36917">
    <property type="entry name" value="INTRACELLULAR SEPTATION PROTEIN A-RELATED"/>
    <property type="match status" value="1"/>
</dbReference>
<comment type="caution">
    <text evidence="6">The sequence shown here is derived from an EMBL/GenBank/DDBJ whole genome shotgun (WGS) entry which is preliminary data.</text>
</comment>
<dbReference type="NCBIfam" id="NF001325">
    <property type="entry name" value="PRK00259.1-3"/>
    <property type="match status" value="1"/>
</dbReference>
<comment type="function">
    <text evidence="5">Plays a role in cell envelope biogenesis, maintenance of cell envelope integrity and membrane homeostasis.</text>
</comment>
<dbReference type="AlphaFoldDB" id="A0A165EKG3"/>
<feature type="transmembrane region" description="Helical" evidence="5">
    <location>
        <begin position="122"/>
        <end position="139"/>
    </location>
</feature>
<feature type="transmembrane region" description="Helical" evidence="5">
    <location>
        <begin position="50"/>
        <end position="69"/>
    </location>
</feature>
<protein>
    <recommendedName>
        <fullName evidence="5">Inner membrane-spanning protein YciB</fullName>
    </recommendedName>
</protein>
<evidence type="ECO:0000256" key="5">
    <source>
        <dbReference type="HAMAP-Rule" id="MF_00189"/>
    </source>
</evidence>
<gene>
    <name evidence="5" type="primary">yciB</name>
    <name evidence="6" type="ORF">AVW16_02900</name>
</gene>
<dbReference type="RefSeq" id="WP_066614528.1">
    <property type="nucleotide sequence ID" value="NZ_LQQU01000059.1"/>
</dbReference>
<evidence type="ECO:0000256" key="2">
    <source>
        <dbReference type="ARBA" id="ARBA00022692"/>
    </source>
</evidence>
<accession>A0A165EKG3</accession>
<dbReference type="OrthoDB" id="9788219at2"/>
<proteinExistence type="inferred from homology"/>
<sequence>MKAFADFLPVLLFFAVYWATRDMFLATGAAIAASVVFTAYAWFRHRKVETMQWVSLALIVALGGATILFHDKHFIMWKPTALYWLIAAGLVVGELSGKNGIRALLGKQVELPEAVWRQLNRAWTGFFALMGALNLWVAYSFSEAVWVNFKLFGGIGLMLLFAIGQSFYLSKYLEERN</sequence>
<evidence type="ECO:0000313" key="6">
    <source>
        <dbReference type="EMBL" id="KZE25267.1"/>
    </source>
</evidence>
<dbReference type="HAMAP" id="MF_00189">
    <property type="entry name" value="YciB"/>
    <property type="match status" value="1"/>
</dbReference>
<feature type="transmembrane region" description="Helical" evidence="5">
    <location>
        <begin position="81"/>
        <end position="101"/>
    </location>
</feature>
<dbReference type="GO" id="GO:0005886">
    <property type="term" value="C:plasma membrane"/>
    <property type="evidence" value="ECO:0007669"/>
    <property type="project" value="UniProtKB-SubCell"/>
</dbReference>
<comment type="subcellular location">
    <subcellularLocation>
        <location evidence="5">Cell inner membrane</location>
        <topology evidence="5">Multi-pass membrane protein</topology>
    </subcellularLocation>
</comment>
<dbReference type="PANTHER" id="PTHR36917:SF1">
    <property type="entry name" value="INNER MEMBRANE-SPANNING PROTEIN YCIB"/>
    <property type="match status" value="1"/>
</dbReference>
<dbReference type="NCBIfam" id="TIGR00997">
    <property type="entry name" value="ispZ"/>
    <property type="match status" value="1"/>
</dbReference>
<feature type="transmembrane region" description="Helical" evidence="5">
    <location>
        <begin position="151"/>
        <end position="169"/>
    </location>
</feature>
<evidence type="ECO:0000313" key="7">
    <source>
        <dbReference type="Proteomes" id="UP000076625"/>
    </source>
</evidence>
<keyword evidence="3 5" id="KW-1133">Transmembrane helix</keyword>
<dbReference type="Proteomes" id="UP000076625">
    <property type="component" value="Unassembled WGS sequence"/>
</dbReference>
<evidence type="ECO:0000256" key="4">
    <source>
        <dbReference type="ARBA" id="ARBA00023136"/>
    </source>
</evidence>
<keyword evidence="4 5" id="KW-0472">Membrane</keyword>
<keyword evidence="5" id="KW-0997">Cell inner membrane</keyword>
<evidence type="ECO:0000256" key="3">
    <source>
        <dbReference type="ARBA" id="ARBA00022989"/>
    </source>
</evidence>
<keyword evidence="1 5" id="KW-1003">Cell membrane</keyword>
<name>A0A165EKG3_9NEIS</name>
<dbReference type="EMBL" id="LQQU01000059">
    <property type="protein sequence ID" value="KZE25267.1"/>
    <property type="molecule type" value="Genomic_DNA"/>
</dbReference>
<dbReference type="Pfam" id="PF04279">
    <property type="entry name" value="IspA"/>
    <property type="match status" value="1"/>
</dbReference>
<evidence type="ECO:0000256" key="1">
    <source>
        <dbReference type="ARBA" id="ARBA00022475"/>
    </source>
</evidence>
<comment type="similarity">
    <text evidence="5">Belongs to the YciB family.</text>
</comment>
<dbReference type="InterPro" id="IPR006008">
    <property type="entry name" value="YciB"/>
</dbReference>
<feature type="transmembrane region" description="Helical" evidence="5">
    <location>
        <begin position="23"/>
        <end position="43"/>
    </location>
</feature>